<evidence type="ECO:0000259" key="4">
    <source>
        <dbReference type="Pfam" id="PF07804"/>
    </source>
</evidence>
<feature type="domain" description="HipA N-terminal subdomain 1" evidence="5">
    <location>
        <begin position="9"/>
        <end position="120"/>
    </location>
</feature>
<gene>
    <name evidence="6" type="ORF">F0460_04600</name>
</gene>
<comment type="similarity">
    <text evidence="1">Belongs to the HipA Ser/Thr kinase family.</text>
</comment>
<dbReference type="InterPro" id="IPR012893">
    <property type="entry name" value="HipA-like_C"/>
</dbReference>
<comment type="caution">
    <text evidence="6">The sequence shown here is derived from an EMBL/GenBank/DDBJ whole genome shotgun (WGS) entry which is preliminary data.</text>
</comment>
<dbReference type="Gene3D" id="1.10.1070.20">
    <property type="match status" value="1"/>
</dbReference>
<keyword evidence="2" id="KW-0808">Transferase</keyword>
<evidence type="ECO:0000259" key="5">
    <source>
        <dbReference type="Pfam" id="PF13657"/>
    </source>
</evidence>
<dbReference type="PANTHER" id="PTHR37419">
    <property type="entry name" value="SERINE/THREONINE-PROTEIN KINASE TOXIN HIPA"/>
    <property type="match status" value="1"/>
</dbReference>
<protein>
    <submittedName>
        <fullName evidence="6">Type II toxin-antitoxin system HipA family toxin</fullName>
    </submittedName>
</protein>
<organism evidence="6 7">
    <name type="scientific">Paenimyroides baculatum</name>
    <dbReference type="NCBI Taxonomy" id="2608000"/>
    <lineage>
        <taxon>Bacteria</taxon>
        <taxon>Pseudomonadati</taxon>
        <taxon>Bacteroidota</taxon>
        <taxon>Flavobacteriia</taxon>
        <taxon>Flavobacteriales</taxon>
        <taxon>Flavobacteriaceae</taxon>
        <taxon>Paenimyroides</taxon>
    </lineage>
</organism>
<dbReference type="GO" id="GO:0005829">
    <property type="term" value="C:cytosol"/>
    <property type="evidence" value="ECO:0007669"/>
    <property type="project" value="TreeGrafter"/>
</dbReference>
<dbReference type="Proteomes" id="UP000325141">
    <property type="component" value="Unassembled WGS sequence"/>
</dbReference>
<dbReference type="Pfam" id="PF07804">
    <property type="entry name" value="HipA_C"/>
    <property type="match status" value="1"/>
</dbReference>
<proteinExistence type="inferred from homology"/>
<dbReference type="EMBL" id="VWSG01000003">
    <property type="protein sequence ID" value="KAA5535721.1"/>
    <property type="molecule type" value="Genomic_DNA"/>
</dbReference>
<accession>A0A5M6CKI6</accession>
<dbReference type="InterPro" id="IPR017508">
    <property type="entry name" value="HipA_N1"/>
</dbReference>
<dbReference type="Pfam" id="PF13657">
    <property type="entry name" value="Couple_hipA"/>
    <property type="match status" value="1"/>
</dbReference>
<keyword evidence="7" id="KW-1185">Reference proteome</keyword>
<evidence type="ECO:0000313" key="7">
    <source>
        <dbReference type="Proteomes" id="UP000325141"/>
    </source>
</evidence>
<feature type="domain" description="HipA-like C-terminal" evidence="4">
    <location>
        <begin position="169"/>
        <end position="391"/>
    </location>
</feature>
<evidence type="ECO:0000313" key="6">
    <source>
        <dbReference type="EMBL" id="KAA5535721.1"/>
    </source>
</evidence>
<dbReference type="GO" id="GO:0004674">
    <property type="term" value="F:protein serine/threonine kinase activity"/>
    <property type="evidence" value="ECO:0007669"/>
    <property type="project" value="TreeGrafter"/>
</dbReference>
<keyword evidence="3" id="KW-0418">Kinase</keyword>
<name>A0A5M6CKI6_9FLAO</name>
<evidence type="ECO:0000256" key="3">
    <source>
        <dbReference type="ARBA" id="ARBA00022777"/>
    </source>
</evidence>
<evidence type="ECO:0000256" key="2">
    <source>
        <dbReference type="ARBA" id="ARBA00022679"/>
    </source>
</evidence>
<reference evidence="6 7" key="1">
    <citation type="submission" date="2019-09" db="EMBL/GenBank/DDBJ databases">
        <title>Genome sequence and assembly of Flavobacterium sp.</title>
        <authorList>
            <person name="Chhetri G."/>
        </authorList>
    </citation>
    <scope>NUCLEOTIDE SEQUENCE [LARGE SCALE GENOMIC DNA]</scope>
    <source>
        <strain evidence="6 7">SNL9</strain>
    </source>
</reference>
<dbReference type="RefSeq" id="WP_150010742.1">
    <property type="nucleotide sequence ID" value="NZ_VWSG01000003.1"/>
</dbReference>
<sequence>MAENQVIELYFQGVEIAKIGYDENRRKASFQYNPEFLALNIYKRLFPYIIKRTSIVQVFSEFEGETFRGLPPMIADSLPDYFGNIVFREWLESARKDLKSISPLEQLTYVGKRAMGALEFAPAKEMDSSSGINIGEITEVVRKVLDLKTSVEEKGLTDIALLNIFKIGTSAGGARPKVLISEHKLTANLIPGDLVTSNEYNHYLIKLCIEENQTYSKEKVEYIYYKMAVAAGIDIMPSKLIEDKHFATLRFDRQQGEKIHVLTASGMTGWDFTVPEHSSYENLFLLANDLRVPHKDIRQLFRRMVFNLVFANTDDHLKNFSFMYNKQEDRWYLAPAYDLTYPLDALLNYTRVTRALSVNKKRTGITKEDLLLIADQFSVKDANGIIKEVTQVALIFRQLCSLHDMPEKAADKIESEFHFF</sequence>
<dbReference type="PANTHER" id="PTHR37419:SF8">
    <property type="entry name" value="TOXIN YJJJ"/>
    <property type="match status" value="1"/>
</dbReference>
<dbReference type="InterPro" id="IPR052028">
    <property type="entry name" value="HipA_Ser/Thr_kinase"/>
</dbReference>
<evidence type="ECO:0000256" key="1">
    <source>
        <dbReference type="ARBA" id="ARBA00010164"/>
    </source>
</evidence>
<dbReference type="AlphaFoldDB" id="A0A5M6CKI6"/>